<evidence type="ECO:0000313" key="1">
    <source>
        <dbReference type="EMBL" id="KAF7316515.1"/>
    </source>
</evidence>
<keyword evidence="2" id="KW-1185">Reference proteome</keyword>
<dbReference type="GeneID" id="59341144"/>
<name>A0A8H6TFD5_9AGAR</name>
<dbReference type="EMBL" id="JACAZF010000001">
    <property type="protein sequence ID" value="KAF7316515.1"/>
    <property type="molecule type" value="Genomic_DNA"/>
</dbReference>
<reference evidence="1" key="1">
    <citation type="submission" date="2020-05" db="EMBL/GenBank/DDBJ databases">
        <title>Mycena genomes resolve the evolution of fungal bioluminescence.</title>
        <authorList>
            <person name="Tsai I.J."/>
        </authorList>
    </citation>
    <scope>NUCLEOTIDE SEQUENCE</scope>
    <source>
        <strain evidence="1">171206Taipei</strain>
    </source>
</reference>
<organism evidence="1 2">
    <name type="scientific">Mycena indigotica</name>
    <dbReference type="NCBI Taxonomy" id="2126181"/>
    <lineage>
        <taxon>Eukaryota</taxon>
        <taxon>Fungi</taxon>
        <taxon>Dikarya</taxon>
        <taxon>Basidiomycota</taxon>
        <taxon>Agaricomycotina</taxon>
        <taxon>Agaricomycetes</taxon>
        <taxon>Agaricomycetidae</taxon>
        <taxon>Agaricales</taxon>
        <taxon>Marasmiineae</taxon>
        <taxon>Mycenaceae</taxon>
        <taxon>Mycena</taxon>
    </lineage>
</organism>
<proteinExistence type="predicted"/>
<sequence>MSLPEATNNPDVNTSRAAIEAAKAPWRKYLSDSQTGYSVPYAAFFDLLNSKALHNHNYVSRDKVTELGLLQLFLDQAWHLGLNISASKRDAIARGDTSGHVAHPVFIPVAQLLGSMLANPRHSRTEVRPERSAIEAEQAQVVFDYLREPNWDQKSGGRADPLTYVQVYRLLGAYCALKADKLGSQEYMANASNLVLKYAELLGIEEDRAEQDHPTTAPPEIQEITPLEEGRSALAHMVYLELVTRILMKFEHAPRFPPVMLAKFVKMATKFHQETEVNFLKAKSALYLVESQQMAKEWDDWQSGKFMADEWTQRCRTLAHNVNTHLLFVKRTQHELAQYGAPRGQLVSFCGCALISLAALAELYAVFAPFHPAPRQKLREIIDALGRIAATFNEYDRKYIDCTLDVCYQISGKEIRERLPTPQWQFFMKTVLFPTYLNSLVM</sequence>
<comment type="caution">
    <text evidence="1">The sequence shown here is derived from an EMBL/GenBank/DDBJ whole genome shotgun (WGS) entry which is preliminary data.</text>
</comment>
<protein>
    <submittedName>
        <fullName evidence="1">Uncharacterized protein</fullName>
    </submittedName>
</protein>
<accession>A0A8H6TFD5</accession>
<dbReference type="RefSeq" id="XP_037226538.1">
    <property type="nucleotide sequence ID" value="XM_037358628.1"/>
</dbReference>
<evidence type="ECO:0000313" key="2">
    <source>
        <dbReference type="Proteomes" id="UP000636479"/>
    </source>
</evidence>
<gene>
    <name evidence="1" type="ORF">MIND_00170700</name>
</gene>
<dbReference type="OrthoDB" id="2017365at2759"/>
<dbReference type="AlphaFoldDB" id="A0A8H6TFD5"/>
<dbReference type="Proteomes" id="UP000636479">
    <property type="component" value="Unassembled WGS sequence"/>
</dbReference>